<feature type="region of interest" description="Disordered" evidence="1">
    <location>
        <begin position="57"/>
        <end position="142"/>
    </location>
</feature>
<dbReference type="InterPro" id="IPR023614">
    <property type="entry name" value="Porin_dom_sf"/>
</dbReference>
<evidence type="ECO:0000313" key="3">
    <source>
        <dbReference type="EMBL" id="ODA67476.1"/>
    </source>
</evidence>
<dbReference type="SUPFAM" id="SSF56935">
    <property type="entry name" value="Porins"/>
    <property type="match status" value="1"/>
</dbReference>
<evidence type="ECO:0008006" key="5">
    <source>
        <dbReference type="Google" id="ProtNLM"/>
    </source>
</evidence>
<dbReference type="RefSeq" id="WP_141693891.1">
    <property type="nucleotide sequence ID" value="NZ_MASI01000003.1"/>
</dbReference>
<gene>
    <name evidence="3" type="ORF">A7A08_01508</name>
</gene>
<accession>A0A1E2RZ11</accession>
<dbReference type="InterPro" id="IPR018759">
    <property type="entry name" value="BBP2_2"/>
</dbReference>
<feature type="chain" id="PRO_5009116540" description="Outer membrane beta-barrel protein" evidence="2">
    <location>
        <begin position="25"/>
        <end position="562"/>
    </location>
</feature>
<keyword evidence="4" id="KW-1185">Reference proteome</keyword>
<reference evidence="3 4" key="1">
    <citation type="submission" date="2016-07" db="EMBL/GenBank/DDBJ databases">
        <title>Draft genome sequence of Methyloligella halotolerans C2T (VKM B-2706T=CCUG 61687T=DSM 25045T), a halotolerant polyhydroxybutyrate accumulating methylotroph.</title>
        <authorList>
            <person name="Vasilenko O.V."/>
            <person name="Doronina N.V."/>
            <person name="Poroshina M.N."/>
            <person name="Tarlachkov S.V."/>
            <person name="Trotsenko Y.A."/>
        </authorList>
    </citation>
    <scope>NUCLEOTIDE SEQUENCE [LARGE SCALE GENOMIC DNA]</scope>
    <source>
        <strain evidence="3 4">VKM B-2706</strain>
    </source>
</reference>
<keyword evidence="2" id="KW-0732">Signal</keyword>
<comment type="caution">
    <text evidence="3">The sequence shown here is derived from an EMBL/GenBank/DDBJ whole genome shotgun (WGS) entry which is preliminary data.</text>
</comment>
<dbReference type="Pfam" id="PF10082">
    <property type="entry name" value="BBP2_2"/>
    <property type="match status" value="1"/>
</dbReference>
<name>A0A1E2RZ11_9HYPH</name>
<evidence type="ECO:0000256" key="1">
    <source>
        <dbReference type="SAM" id="MobiDB-lite"/>
    </source>
</evidence>
<feature type="signal peptide" evidence="2">
    <location>
        <begin position="1"/>
        <end position="24"/>
    </location>
</feature>
<sequence>MPRPPHISAADALAVALLISVSFAAPCLAQSDDAPMLRGPITPEVQEEEADDAEGYFGGRATITDPYAAGTPDTGSSDETAPDDVTGDMGLVGPGEDGQTLDSGLGDTGYAEGDALGGLGDGPEPAELATGVDASRLGDGPTMSEADRIVKEAAQLSSGRMDGAPLPPGVPVSPGAANPDEDPYAPLGTRIGSFILYSELVADITATDNVLATRNNPQSDWAPELQPDFRLDSNWSRHALSADLNGDWSWYQNYESQNTRNYQALIDGRLDVTRKTNLTLELEKSQVAEGRGQENLPDAGVFSSDLDEQHLTAGANHRFNRLGLALQGTVTDYDYSNIVLIGENPDDPTNTLDRDYVEKDIGLRGSYEFNPNMTGFVDTQLVKRDYKAQFSAGGNELGSEGYRLQAGLAFGLFGNITGEVGMGYGVQDPIDEDFELVDGFLLNADVLWQITPLTSLSLQARTNLDETTAIDAAGAFGRFYGATLSHELRENVILGGFITYDTADYIGTDLSDESWREGVTAEYIFNRNMALVASYEHTDYTSSDPAGDYTSNDVTVGMRLRK</sequence>
<dbReference type="Gene3D" id="2.40.160.10">
    <property type="entry name" value="Porin"/>
    <property type="match status" value="1"/>
</dbReference>
<evidence type="ECO:0000313" key="4">
    <source>
        <dbReference type="Proteomes" id="UP000095087"/>
    </source>
</evidence>
<dbReference type="AlphaFoldDB" id="A0A1E2RZ11"/>
<evidence type="ECO:0000256" key="2">
    <source>
        <dbReference type="SAM" id="SignalP"/>
    </source>
</evidence>
<dbReference type="OrthoDB" id="7398962at2"/>
<protein>
    <recommendedName>
        <fullName evidence="5">Outer membrane beta-barrel protein</fullName>
    </recommendedName>
</protein>
<dbReference type="EMBL" id="MASI01000003">
    <property type="protein sequence ID" value="ODA67476.1"/>
    <property type="molecule type" value="Genomic_DNA"/>
</dbReference>
<organism evidence="3 4">
    <name type="scientific">Methyloligella halotolerans</name>
    <dbReference type="NCBI Taxonomy" id="1177755"/>
    <lineage>
        <taxon>Bacteria</taxon>
        <taxon>Pseudomonadati</taxon>
        <taxon>Pseudomonadota</taxon>
        <taxon>Alphaproteobacteria</taxon>
        <taxon>Hyphomicrobiales</taxon>
        <taxon>Hyphomicrobiaceae</taxon>
        <taxon>Methyloligella</taxon>
    </lineage>
</organism>
<proteinExistence type="predicted"/>
<dbReference type="Proteomes" id="UP000095087">
    <property type="component" value="Unassembled WGS sequence"/>
</dbReference>
<dbReference type="STRING" id="1177755.A7A08_01508"/>